<evidence type="ECO:0000256" key="2">
    <source>
        <dbReference type="ARBA" id="ARBA00023015"/>
    </source>
</evidence>
<accession>A0A1G9H4N8</accession>
<dbReference type="InterPro" id="IPR036388">
    <property type="entry name" value="WH-like_DNA-bd_sf"/>
</dbReference>
<dbReference type="PROSITE" id="PS50931">
    <property type="entry name" value="HTH_LYSR"/>
    <property type="match status" value="1"/>
</dbReference>
<evidence type="ECO:0000313" key="7">
    <source>
        <dbReference type="Proteomes" id="UP000199008"/>
    </source>
</evidence>
<feature type="domain" description="HTH lysR-type" evidence="5">
    <location>
        <begin position="1"/>
        <end position="53"/>
    </location>
</feature>
<evidence type="ECO:0000259" key="5">
    <source>
        <dbReference type="PROSITE" id="PS50931"/>
    </source>
</evidence>
<dbReference type="AlphaFoldDB" id="A0A1G9H4N8"/>
<evidence type="ECO:0000256" key="4">
    <source>
        <dbReference type="ARBA" id="ARBA00023163"/>
    </source>
</evidence>
<dbReference type="FunFam" id="1.10.10.10:FF:000001">
    <property type="entry name" value="LysR family transcriptional regulator"/>
    <property type="match status" value="1"/>
</dbReference>
<comment type="similarity">
    <text evidence="1">Belongs to the LysR transcriptional regulatory family.</text>
</comment>
<keyword evidence="4" id="KW-0804">Transcription</keyword>
<keyword evidence="7" id="KW-1185">Reference proteome</keyword>
<dbReference type="Gene3D" id="1.10.10.10">
    <property type="entry name" value="Winged helix-like DNA-binding domain superfamily/Winged helix DNA-binding domain"/>
    <property type="match status" value="1"/>
</dbReference>
<organism evidence="6 7">
    <name type="scientific">Lacicoccus qingdaonensis</name>
    <dbReference type="NCBI Taxonomy" id="576118"/>
    <lineage>
        <taxon>Bacteria</taxon>
        <taxon>Bacillati</taxon>
        <taxon>Bacillota</taxon>
        <taxon>Bacilli</taxon>
        <taxon>Bacillales</taxon>
        <taxon>Salinicoccaceae</taxon>
        <taxon>Lacicoccus</taxon>
    </lineage>
</organism>
<evidence type="ECO:0000256" key="1">
    <source>
        <dbReference type="ARBA" id="ARBA00009437"/>
    </source>
</evidence>
<keyword evidence="3 6" id="KW-0238">DNA-binding</keyword>
<sequence length="288" mass="33481">MVYFTETARLQHMTEASLLLNVAQSALSRQIGLLENDLGIELFKREGRNIILTEEGKIFYEDALKILEVVDQTREKISESIKADALTLNIHLTKSDMTSKVLHTFQNLLIENNEIDFNIQQSDEQTIEKKLLDHSLDIAISTNKYSDENIKSTLLFDQNYNYIFRESSEINLPVKASLNEFENLSLVTLDAVMDIEKQFKKSKVLNINDVAIIQYLLMHQNYVAILSSNETRMLKYNYPNFVIHSLDHLNIRQPLYISTLKKNEKSFVHEFHKQLSDEFSKMKNHMMG</sequence>
<gene>
    <name evidence="6" type="ORF">SAMN05216216_12041</name>
</gene>
<keyword evidence="2" id="KW-0805">Transcription regulation</keyword>
<dbReference type="STRING" id="576118.SAMN05216216_12041"/>
<evidence type="ECO:0000256" key="3">
    <source>
        <dbReference type="ARBA" id="ARBA00023125"/>
    </source>
</evidence>
<protein>
    <submittedName>
        <fullName evidence="6">DNA-binding transcriptional regulator, LysR family</fullName>
    </submittedName>
</protein>
<dbReference type="SUPFAM" id="SSF46785">
    <property type="entry name" value="Winged helix' DNA-binding domain"/>
    <property type="match status" value="1"/>
</dbReference>
<dbReference type="Pfam" id="PF00126">
    <property type="entry name" value="HTH_1"/>
    <property type="match status" value="1"/>
</dbReference>
<dbReference type="PRINTS" id="PR00039">
    <property type="entry name" value="HTHLYSR"/>
</dbReference>
<dbReference type="GO" id="GO:0000976">
    <property type="term" value="F:transcription cis-regulatory region binding"/>
    <property type="evidence" value="ECO:0007669"/>
    <property type="project" value="TreeGrafter"/>
</dbReference>
<proteinExistence type="inferred from homology"/>
<evidence type="ECO:0000313" key="6">
    <source>
        <dbReference type="EMBL" id="SDL07842.1"/>
    </source>
</evidence>
<dbReference type="Proteomes" id="UP000199008">
    <property type="component" value="Unassembled WGS sequence"/>
</dbReference>
<name>A0A1G9H4N8_9BACL</name>
<dbReference type="InterPro" id="IPR036390">
    <property type="entry name" value="WH_DNA-bd_sf"/>
</dbReference>
<dbReference type="SUPFAM" id="SSF53850">
    <property type="entry name" value="Periplasmic binding protein-like II"/>
    <property type="match status" value="1"/>
</dbReference>
<dbReference type="EMBL" id="FNFY01000020">
    <property type="protein sequence ID" value="SDL07842.1"/>
    <property type="molecule type" value="Genomic_DNA"/>
</dbReference>
<dbReference type="PANTHER" id="PTHR30126">
    <property type="entry name" value="HTH-TYPE TRANSCRIPTIONAL REGULATOR"/>
    <property type="match status" value="1"/>
</dbReference>
<reference evidence="7" key="1">
    <citation type="submission" date="2016-10" db="EMBL/GenBank/DDBJ databases">
        <authorList>
            <person name="Varghese N."/>
            <person name="Submissions S."/>
        </authorList>
    </citation>
    <scope>NUCLEOTIDE SEQUENCE [LARGE SCALE GENOMIC DNA]</scope>
    <source>
        <strain evidence="7">CGMCC 1.8895</strain>
    </source>
</reference>
<dbReference type="GO" id="GO:0003700">
    <property type="term" value="F:DNA-binding transcription factor activity"/>
    <property type="evidence" value="ECO:0007669"/>
    <property type="project" value="InterPro"/>
</dbReference>
<dbReference type="PANTHER" id="PTHR30126:SF98">
    <property type="entry name" value="HTH-TYPE TRANSCRIPTIONAL ACTIVATOR BAUR"/>
    <property type="match status" value="1"/>
</dbReference>
<dbReference type="Gene3D" id="3.40.190.290">
    <property type="match status" value="1"/>
</dbReference>
<dbReference type="InterPro" id="IPR000847">
    <property type="entry name" value="LysR_HTH_N"/>
</dbReference>